<dbReference type="InterPro" id="IPR056527">
    <property type="entry name" value="WD40_RFWD3"/>
</dbReference>
<evidence type="ECO:0000313" key="18">
    <source>
        <dbReference type="Proteomes" id="UP000036987"/>
    </source>
</evidence>
<dbReference type="STRING" id="29655.A0A0K9PLR3"/>
<keyword evidence="9" id="KW-0227">DNA damage</keyword>
<keyword evidence="14" id="KW-0862">Zinc</keyword>
<dbReference type="GO" id="GO:0016604">
    <property type="term" value="C:nuclear body"/>
    <property type="evidence" value="ECO:0007669"/>
    <property type="project" value="UniProtKB-SubCell"/>
</dbReference>
<keyword evidence="18" id="KW-1185">Reference proteome</keyword>
<dbReference type="SUPFAM" id="SSF50978">
    <property type="entry name" value="WD40 repeat-like"/>
    <property type="match status" value="1"/>
</dbReference>
<proteinExistence type="predicted"/>
<keyword evidence="14" id="KW-0863">Zinc-finger</keyword>
<evidence type="ECO:0000256" key="11">
    <source>
        <dbReference type="ARBA" id="ARBA00023204"/>
    </source>
</evidence>
<dbReference type="InterPro" id="IPR013083">
    <property type="entry name" value="Znf_RING/FYVE/PHD"/>
</dbReference>
<evidence type="ECO:0000256" key="9">
    <source>
        <dbReference type="ARBA" id="ARBA00022763"/>
    </source>
</evidence>
<dbReference type="PROSITE" id="PS50089">
    <property type="entry name" value="ZF_RING_2"/>
    <property type="match status" value="1"/>
</dbReference>
<dbReference type="Gene3D" id="3.30.40.10">
    <property type="entry name" value="Zinc/RING finger domain, C3HC4 (zinc finger)"/>
    <property type="match status" value="1"/>
</dbReference>
<evidence type="ECO:0000256" key="7">
    <source>
        <dbReference type="ARBA" id="ARBA00022679"/>
    </source>
</evidence>
<dbReference type="Pfam" id="PF23419">
    <property type="entry name" value="WD40_RFWD3"/>
    <property type="match status" value="1"/>
</dbReference>
<dbReference type="Proteomes" id="UP000036987">
    <property type="component" value="Unassembled WGS sequence"/>
</dbReference>
<comment type="subcellular location">
    <subcellularLocation>
        <location evidence="2">Cytoplasm</location>
    </subcellularLocation>
    <subcellularLocation>
        <location evidence="13">Nucleus</location>
        <location evidence="13">Nuclear body</location>
    </subcellularLocation>
</comment>
<feature type="domain" description="RING-type" evidence="16">
    <location>
        <begin position="85"/>
        <end position="131"/>
    </location>
</feature>
<evidence type="ECO:0000256" key="2">
    <source>
        <dbReference type="ARBA" id="ARBA00004496"/>
    </source>
</evidence>
<protein>
    <recommendedName>
        <fullName evidence="4">RING-type E3 ubiquitin transferase</fullName>
        <ecNumber evidence="4">2.3.2.27</ecNumber>
    </recommendedName>
</protein>
<dbReference type="Gene3D" id="2.130.10.10">
    <property type="entry name" value="YVTN repeat-like/Quinoprotein amine dehydrogenase"/>
    <property type="match status" value="1"/>
</dbReference>
<keyword evidence="8" id="KW-0677">Repeat</keyword>
<keyword evidence="6" id="KW-0853">WD repeat</keyword>
<dbReference type="PANTHER" id="PTHR16047:SF7">
    <property type="entry name" value="E3 UBIQUITIN-PROTEIN LIGASE RFWD3"/>
    <property type="match status" value="1"/>
</dbReference>
<sequence length="579" mass="64065">MATRGGDYDDGEEEVITVPDDNDDAGDNREDEEEDNEVIDLGRNVVVESFDSCREEKGGKEVVLSGEGEGSSTSRLLDSSCLPACSVCMEQWTSEGSHRVCCIPCGHVYGRSCLEKWIQQKGRKKAKCPQCGRNYLARQIINLYAPEIAVANNDLERKVQHLSEKNESLSAKNEYLNNLIEVLYEKRKKRICLGKISQGIMPMGFSEHSSDSESDVPQNHIYDSSTNNPFFLQIEYPVDKAQVLDTDALNQIAVISRSTHDLGCEDVITKLSLVSPRSMENVRLPPDTGTIKDLHIAPHSMINSEKLILLASLGKRLSILSLESNTVVLKHNLLAPAWSCSWDLNNPDLIYAGLQNGMVLVFDIRQTAKPLYSNIGLSTHPVHTVHVLQNTHVNTPSALITACSDGPCLWSGYDLGERSVLMPNVVRHSVCTSFACGKTSDGMVVSFRPRIISNNGITSKHSQFSSHTATGSYITGNHVRITRYEGNSYRECQSVHGTMHSHRMSKSVIVPVEGSSPLFVFGEESYKGLCIRDMHFLNIVQSLQPHQHPILDIKYSSHPTGPGLLSCLSKNLLQVFSSH</sequence>
<keyword evidence="5" id="KW-0963">Cytoplasm</keyword>
<evidence type="ECO:0000256" key="13">
    <source>
        <dbReference type="ARBA" id="ARBA00034306"/>
    </source>
</evidence>
<dbReference type="SMART" id="SM00184">
    <property type="entry name" value="RING"/>
    <property type="match status" value="1"/>
</dbReference>
<dbReference type="EMBL" id="LFYR01000785">
    <property type="protein sequence ID" value="KMZ69152.1"/>
    <property type="molecule type" value="Genomic_DNA"/>
</dbReference>
<evidence type="ECO:0000256" key="14">
    <source>
        <dbReference type="PROSITE-ProRule" id="PRU00175"/>
    </source>
</evidence>
<evidence type="ECO:0000256" key="1">
    <source>
        <dbReference type="ARBA" id="ARBA00000900"/>
    </source>
</evidence>
<evidence type="ECO:0000256" key="5">
    <source>
        <dbReference type="ARBA" id="ARBA00022490"/>
    </source>
</evidence>
<evidence type="ECO:0000313" key="17">
    <source>
        <dbReference type="EMBL" id="KMZ69152.1"/>
    </source>
</evidence>
<evidence type="ECO:0000256" key="12">
    <source>
        <dbReference type="ARBA" id="ARBA00023242"/>
    </source>
</evidence>
<keyword evidence="14" id="KW-0479">Metal-binding</keyword>
<name>A0A0K9PLR3_ZOSMR</name>
<evidence type="ECO:0000256" key="10">
    <source>
        <dbReference type="ARBA" id="ARBA00022786"/>
    </source>
</evidence>
<evidence type="ECO:0000259" key="16">
    <source>
        <dbReference type="PROSITE" id="PS50089"/>
    </source>
</evidence>
<dbReference type="Pfam" id="PF13639">
    <property type="entry name" value="zf-RING_2"/>
    <property type="match status" value="1"/>
</dbReference>
<dbReference type="InterPro" id="IPR037381">
    <property type="entry name" value="RFWD3"/>
</dbReference>
<comment type="caution">
    <text evidence="17">The sequence shown here is derived from an EMBL/GenBank/DDBJ whole genome shotgun (WGS) entry which is preliminary data.</text>
</comment>
<dbReference type="OMA" id="IIPYGNN"/>
<comment type="pathway">
    <text evidence="3">Protein modification; protein ubiquitination.</text>
</comment>
<dbReference type="GO" id="GO:0005737">
    <property type="term" value="C:cytoplasm"/>
    <property type="evidence" value="ECO:0007669"/>
    <property type="project" value="UniProtKB-SubCell"/>
</dbReference>
<feature type="compositionally biased region" description="Acidic residues" evidence="15">
    <location>
        <begin position="8"/>
        <end position="36"/>
    </location>
</feature>
<dbReference type="SUPFAM" id="SSF57850">
    <property type="entry name" value="RING/U-box"/>
    <property type="match status" value="1"/>
</dbReference>
<dbReference type="InterPro" id="IPR015943">
    <property type="entry name" value="WD40/YVTN_repeat-like_dom_sf"/>
</dbReference>
<dbReference type="CDD" id="cd16450">
    <property type="entry name" value="mRING-C3HGC3_RFWD3"/>
    <property type="match status" value="1"/>
</dbReference>
<dbReference type="InterPro" id="IPR036322">
    <property type="entry name" value="WD40_repeat_dom_sf"/>
</dbReference>
<dbReference type="GO" id="GO:0061630">
    <property type="term" value="F:ubiquitin protein ligase activity"/>
    <property type="evidence" value="ECO:0007669"/>
    <property type="project" value="UniProtKB-EC"/>
</dbReference>
<dbReference type="GO" id="GO:0016567">
    <property type="term" value="P:protein ubiquitination"/>
    <property type="evidence" value="ECO:0007669"/>
    <property type="project" value="InterPro"/>
</dbReference>
<evidence type="ECO:0000256" key="6">
    <source>
        <dbReference type="ARBA" id="ARBA00022574"/>
    </source>
</evidence>
<dbReference type="InterPro" id="IPR001841">
    <property type="entry name" value="Znf_RING"/>
</dbReference>
<evidence type="ECO:0000256" key="3">
    <source>
        <dbReference type="ARBA" id="ARBA00004906"/>
    </source>
</evidence>
<reference evidence="18" key="1">
    <citation type="journal article" date="2016" name="Nature">
        <title>The genome of the seagrass Zostera marina reveals angiosperm adaptation to the sea.</title>
        <authorList>
            <person name="Olsen J.L."/>
            <person name="Rouze P."/>
            <person name="Verhelst B."/>
            <person name="Lin Y.-C."/>
            <person name="Bayer T."/>
            <person name="Collen J."/>
            <person name="Dattolo E."/>
            <person name="De Paoli E."/>
            <person name="Dittami S."/>
            <person name="Maumus F."/>
            <person name="Michel G."/>
            <person name="Kersting A."/>
            <person name="Lauritano C."/>
            <person name="Lohaus R."/>
            <person name="Toepel M."/>
            <person name="Tonon T."/>
            <person name="Vanneste K."/>
            <person name="Amirebrahimi M."/>
            <person name="Brakel J."/>
            <person name="Bostroem C."/>
            <person name="Chovatia M."/>
            <person name="Grimwood J."/>
            <person name="Jenkins J.W."/>
            <person name="Jueterbock A."/>
            <person name="Mraz A."/>
            <person name="Stam W.T."/>
            <person name="Tice H."/>
            <person name="Bornberg-Bauer E."/>
            <person name="Green P.J."/>
            <person name="Pearson G.A."/>
            <person name="Procaccini G."/>
            <person name="Duarte C.M."/>
            <person name="Schmutz J."/>
            <person name="Reusch T.B.H."/>
            <person name="Van de Peer Y."/>
        </authorList>
    </citation>
    <scope>NUCLEOTIDE SEQUENCE [LARGE SCALE GENOMIC DNA]</scope>
    <source>
        <strain evidence="18">cv. Finnish</strain>
    </source>
</reference>
<dbReference type="EC" id="2.3.2.27" evidence="4"/>
<keyword evidence="12" id="KW-0539">Nucleus</keyword>
<dbReference type="PANTHER" id="PTHR16047">
    <property type="entry name" value="RFWD3 PROTEIN"/>
    <property type="match status" value="1"/>
</dbReference>
<dbReference type="AlphaFoldDB" id="A0A0K9PLR3"/>
<comment type="catalytic activity">
    <reaction evidence="1">
        <text>S-ubiquitinyl-[E2 ubiquitin-conjugating enzyme]-L-cysteine + [acceptor protein]-L-lysine = [E2 ubiquitin-conjugating enzyme]-L-cysteine + N(6)-ubiquitinyl-[acceptor protein]-L-lysine.</text>
        <dbReference type="EC" id="2.3.2.27"/>
    </reaction>
</comment>
<keyword evidence="11" id="KW-0234">DNA repair</keyword>
<keyword evidence="10" id="KW-0833">Ubl conjugation pathway</keyword>
<accession>A0A0K9PLR3</accession>
<dbReference type="OrthoDB" id="5600418at2759"/>
<organism evidence="17 18">
    <name type="scientific">Zostera marina</name>
    <name type="common">Eelgrass</name>
    <dbReference type="NCBI Taxonomy" id="29655"/>
    <lineage>
        <taxon>Eukaryota</taxon>
        <taxon>Viridiplantae</taxon>
        <taxon>Streptophyta</taxon>
        <taxon>Embryophyta</taxon>
        <taxon>Tracheophyta</taxon>
        <taxon>Spermatophyta</taxon>
        <taxon>Magnoliopsida</taxon>
        <taxon>Liliopsida</taxon>
        <taxon>Zosteraceae</taxon>
        <taxon>Zostera</taxon>
    </lineage>
</organism>
<evidence type="ECO:0000256" key="15">
    <source>
        <dbReference type="SAM" id="MobiDB-lite"/>
    </source>
</evidence>
<feature type="region of interest" description="Disordered" evidence="15">
    <location>
        <begin position="1"/>
        <end position="36"/>
    </location>
</feature>
<dbReference type="GO" id="GO:0008270">
    <property type="term" value="F:zinc ion binding"/>
    <property type="evidence" value="ECO:0007669"/>
    <property type="project" value="UniProtKB-KW"/>
</dbReference>
<keyword evidence="7" id="KW-0808">Transferase</keyword>
<evidence type="ECO:0000256" key="8">
    <source>
        <dbReference type="ARBA" id="ARBA00022737"/>
    </source>
</evidence>
<gene>
    <name evidence="17" type="ORF">ZOSMA_21G00040</name>
</gene>
<dbReference type="GO" id="GO:0036297">
    <property type="term" value="P:interstrand cross-link repair"/>
    <property type="evidence" value="ECO:0007669"/>
    <property type="project" value="InterPro"/>
</dbReference>
<evidence type="ECO:0000256" key="4">
    <source>
        <dbReference type="ARBA" id="ARBA00012483"/>
    </source>
</evidence>